<reference evidence="7" key="1">
    <citation type="submission" date="2021-06" db="EMBL/GenBank/DDBJ databases">
        <authorList>
            <person name="Kallberg Y."/>
            <person name="Tangrot J."/>
            <person name="Rosling A."/>
        </authorList>
    </citation>
    <scope>NUCLEOTIDE SEQUENCE</scope>
    <source>
        <strain evidence="7">MT106</strain>
    </source>
</reference>
<keyword evidence="3 6" id="KW-1133">Transmembrane helix</keyword>
<dbReference type="SUPFAM" id="SSF51197">
    <property type="entry name" value="Clavaminate synthase-like"/>
    <property type="match status" value="1"/>
</dbReference>
<evidence type="ECO:0000256" key="2">
    <source>
        <dbReference type="ARBA" id="ARBA00022692"/>
    </source>
</evidence>
<organism evidence="7 8">
    <name type="scientific">Ambispora gerdemannii</name>
    <dbReference type="NCBI Taxonomy" id="144530"/>
    <lineage>
        <taxon>Eukaryota</taxon>
        <taxon>Fungi</taxon>
        <taxon>Fungi incertae sedis</taxon>
        <taxon>Mucoromycota</taxon>
        <taxon>Glomeromycotina</taxon>
        <taxon>Glomeromycetes</taxon>
        <taxon>Archaeosporales</taxon>
        <taxon>Ambisporaceae</taxon>
        <taxon>Ambispora</taxon>
    </lineage>
</organism>
<dbReference type="AlphaFoldDB" id="A0A9N8YP54"/>
<feature type="transmembrane region" description="Helical" evidence="6">
    <location>
        <begin position="662"/>
        <end position="683"/>
    </location>
</feature>
<dbReference type="InterPro" id="IPR023395">
    <property type="entry name" value="MCP_dom_sf"/>
</dbReference>
<dbReference type="InterPro" id="IPR018108">
    <property type="entry name" value="MCP_transmembrane"/>
</dbReference>
<dbReference type="PANTHER" id="PTHR48420">
    <property type="entry name" value="NON-HAEM DIOXYGENASE N-TERMINAL DOMAIN-CONTAINING PROTEIN"/>
    <property type="match status" value="1"/>
</dbReference>
<gene>
    <name evidence="7" type="ORF">AGERDE_LOCUS701</name>
</gene>
<dbReference type="Proteomes" id="UP000789831">
    <property type="component" value="Unassembled WGS sequence"/>
</dbReference>
<dbReference type="PROSITE" id="PS50920">
    <property type="entry name" value="SOLCAR"/>
    <property type="match status" value="3"/>
</dbReference>
<evidence type="ECO:0000256" key="5">
    <source>
        <dbReference type="PROSITE-ProRule" id="PRU00282"/>
    </source>
</evidence>
<dbReference type="OrthoDB" id="438224at2759"/>
<keyword evidence="2 5" id="KW-0812">Transmembrane</keyword>
<evidence type="ECO:0000313" key="8">
    <source>
        <dbReference type="Proteomes" id="UP000789831"/>
    </source>
</evidence>
<dbReference type="Pfam" id="PF00153">
    <property type="entry name" value="Mito_carr"/>
    <property type="match status" value="3"/>
</dbReference>
<comment type="subcellular location">
    <subcellularLocation>
        <location evidence="1">Membrane</location>
        <topology evidence="1">Multi-pass membrane protein</topology>
    </subcellularLocation>
</comment>
<feature type="repeat" description="Solcar" evidence="5">
    <location>
        <begin position="441"/>
        <end position="558"/>
    </location>
</feature>
<dbReference type="GO" id="GO:0016020">
    <property type="term" value="C:membrane"/>
    <property type="evidence" value="ECO:0007669"/>
    <property type="project" value="UniProtKB-SubCell"/>
</dbReference>
<dbReference type="SUPFAM" id="SSF103506">
    <property type="entry name" value="Mitochondrial carrier"/>
    <property type="match status" value="1"/>
</dbReference>
<evidence type="ECO:0000256" key="6">
    <source>
        <dbReference type="SAM" id="Phobius"/>
    </source>
</evidence>
<name>A0A9N8YP54_9GLOM</name>
<comment type="caution">
    <text evidence="7">The sequence shown here is derived from an EMBL/GenBank/DDBJ whole genome shotgun (WGS) entry which is preliminary data.</text>
</comment>
<feature type="repeat" description="Solcar" evidence="5">
    <location>
        <begin position="356"/>
        <end position="431"/>
    </location>
</feature>
<dbReference type="InterPro" id="IPR027443">
    <property type="entry name" value="IPNS-like_sf"/>
</dbReference>
<dbReference type="EMBL" id="CAJVPL010000036">
    <property type="protein sequence ID" value="CAG8436814.1"/>
    <property type="molecule type" value="Genomic_DNA"/>
</dbReference>
<evidence type="ECO:0000256" key="4">
    <source>
        <dbReference type="ARBA" id="ARBA00023136"/>
    </source>
</evidence>
<sequence>MVVEKSSEGVVIVNYEALANISEILTAIEEAFGSHPHCLGLLLVKNLPAEYMEMRLRLLRLASVFASLPDDIKEKFVDAESQYNYGWSCGKELMNGKLDFLKGSYYGNPLLDTPIVTKEQREKFPFYCHPNIWPTEYLPEFEDAFKKFGIFIIEVGKKVAKCCDAFERVITESQIHKARLLHYFPIKKKTIQEDDDDNDKQDTWCGWHIDHSCLTGLTSAMYIDERDRNRAEIKNPDPSAGLYVATRDGTIKKINVPKDCLAFQMGEAMQVASNGAVVATRHMVKGISRSSNGDNTDGVPFDVVSRNTFAVFMQPSLEERVGDVTFGEFSGKVSCRSLNFFESRNCYVVQIMPSDINLIDSSIAAVIARLYTHPIDTIRVRYQTTPRGTKFKHLIPTLSIPKLYRGFPVAATFSIPAVSTYLYVYDSTKHLLSDKLGLSKDRVWNHALSGVAAEVISGVFWTPMEVLKSKLQYSTAYTPTQILEVVNNEFVKKNMPLPELAPPPPVDLNVTRSTLTLSREILETEGIKGFYRGYWLTLAVFVPQTVIYFVIYEKLKARGAKSDAEKIKRIEEFSNIQHYDRYGLPRKPAPKVHPHVALAFSSYFIYSAIASAIAASISNVVDVVKTRWQVTYKNEENIKSPLQIIKNLYMHEGGIFAFGRGMIARVAWAVPATSLSMAVFEVLKELRRKRALELEENSIS</sequence>
<evidence type="ECO:0000256" key="3">
    <source>
        <dbReference type="ARBA" id="ARBA00022989"/>
    </source>
</evidence>
<dbReference type="PANTHER" id="PTHR48420:SF1">
    <property type="entry name" value="NON-HAEM DIOXYGENASE N-TERMINAL DOMAIN-CONTAINING PROTEIN"/>
    <property type="match status" value="1"/>
</dbReference>
<evidence type="ECO:0000313" key="7">
    <source>
        <dbReference type="EMBL" id="CAG8436814.1"/>
    </source>
</evidence>
<feature type="transmembrane region" description="Helical" evidence="6">
    <location>
        <begin position="533"/>
        <end position="552"/>
    </location>
</feature>
<dbReference type="Gene3D" id="1.50.40.10">
    <property type="entry name" value="Mitochondrial carrier domain"/>
    <property type="match status" value="1"/>
</dbReference>
<accession>A0A9N8YP54</accession>
<dbReference type="Gene3D" id="2.60.120.330">
    <property type="entry name" value="B-lactam Antibiotic, Isopenicillin N Synthase, Chain"/>
    <property type="match status" value="1"/>
</dbReference>
<keyword evidence="8" id="KW-1185">Reference proteome</keyword>
<proteinExistence type="predicted"/>
<feature type="transmembrane region" description="Helical" evidence="6">
    <location>
        <begin position="596"/>
        <end position="617"/>
    </location>
</feature>
<feature type="repeat" description="Solcar" evidence="5">
    <location>
        <begin position="602"/>
        <end position="686"/>
    </location>
</feature>
<keyword evidence="4 5" id="KW-0472">Membrane</keyword>
<protein>
    <submittedName>
        <fullName evidence="7">6895_t:CDS:1</fullName>
    </submittedName>
</protein>
<evidence type="ECO:0000256" key="1">
    <source>
        <dbReference type="ARBA" id="ARBA00004141"/>
    </source>
</evidence>